<evidence type="ECO:0000313" key="2">
    <source>
        <dbReference type="EMBL" id="KAF2728025.1"/>
    </source>
</evidence>
<sequence>MALIAVGVSATDAPISLSNFTPRIENLPGRCQTVYTTSIEGCRAEDFQNPTQQRCSSSCVQGLVAIQESVAEACKDVNVPDNSIIGVFLLGQGIPALCPGVTVTTVAPISTSSQPPPRPSDGAQITSSSEEPASSTSTSTSTTSSGIIVDTSVPTDPATTLVTSAATPPVQPAPTNAGSPQEASSSTFSATPSSTASSQKSNSDSGGGSPFDVQATGASSHVHSLTCGTLLGLVALLFMAL</sequence>
<feature type="compositionally biased region" description="Polar residues" evidence="1">
    <location>
        <begin position="173"/>
        <end position="182"/>
    </location>
</feature>
<dbReference type="OrthoDB" id="5427833at2759"/>
<dbReference type="Proteomes" id="UP000799444">
    <property type="component" value="Unassembled WGS sequence"/>
</dbReference>
<evidence type="ECO:0000256" key="1">
    <source>
        <dbReference type="SAM" id="MobiDB-lite"/>
    </source>
</evidence>
<name>A0A9P4UXB5_9PLEO</name>
<evidence type="ECO:0000313" key="3">
    <source>
        <dbReference type="Proteomes" id="UP000799444"/>
    </source>
</evidence>
<accession>A0A9P4UXB5</accession>
<organism evidence="2 3">
    <name type="scientific">Polyplosphaeria fusca</name>
    <dbReference type="NCBI Taxonomy" id="682080"/>
    <lineage>
        <taxon>Eukaryota</taxon>
        <taxon>Fungi</taxon>
        <taxon>Dikarya</taxon>
        <taxon>Ascomycota</taxon>
        <taxon>Pezizomycotina</taxon>
        <taxon>Dothideomycetes</taxon>
        <taxon>Pleosporomycetidae</taxon>
        <taxon>Pleosporales</taxon>
        <taxon>Tetraplosphaeriaceae</taxon>
        <taxon>Polyplosphaeria</taxon>
    </lineage>
</organism>
<gene>
    <name evidence="2" type="ORF">EJ04DRAFT_528967</name>
</gene>
<dbReference type="AlphaFoldDB" id="A0A9P4UXB5"/>
<protein>
    <submittedName>
        <fullName evidence="2">Uncharacterized protein</fullName>
    </submittedName>
</protein>
<feature type="region of interest" description="Disordered" evidence="1">
    <location>
        <begin position="108"/>
        <end position="212"/>
    </location>
</feature>
<feature type="compositionally biased region" description="Low complexity" evidence="1">
    <location>
        <begin position="183"/>
        <end position="204"/>
    </location>
</feature>
<comment type="caution">
    <text evidence="2">The sequence shown here is derived from an EMBL/GenBank/DDBJ whole genome shotgun (WGS) entry which is preliminary data.</text>
</comment>
<keyword evidence="3" id="KW-1185">Reference proteome</keyword>
<reference evidence="2" key="1">
    <citation type="journal article" date="2020" name="Stud. Mycol.">
        <title>101 Dothideomycetes genomes: a test case for predicting lifestyles and emergence of pathogens.</title>
        <authorList>
            <person name="Haridas S."/>
            <person name="Albert R."/>
            <person name="Binder M."/>
            <person name="Bloem J."/>
            <person name="Labutti K."/>
            <person name="Salamov A."/>
            <person name="Andreopoulos B."/>
            <person name="Baker S."/>
            <person name="Barry K."/>
            <person name="Bills G."/>
            <person name="Bluhm B."/>
            <person name="Cannon C."/>
            <person name="Castanera R."/>
            <person name="Culley D."/>
            <person name="Daum C."/>
            <person name="Ezra D."/>
            <person name="Gonzalez J."/>
            <person name="Henrissat B."/>
            <person name="Kuo A."/>
            <person name="Liang C."/>
            <person name="Lipzen A."/>
            <person name="Lutzoni F."/>
            <person name="Magnuson J."/>
            <person name="Mondo S."/>
            <person name="Nolan M."/>
            <person name="Ohm R."/>
            <person name="Pangilinan J."/>
            <person name="Park H.-J."/>
            <person name="Ramirez L."/>
            <person name="Alfaro M."/>
            <person name="Sun H."/>
            <person name="Tritt A."/>
            <person name="Yoshinaga Y."/>
            <person name="Zwiers L.-H."/>
            <person name="Turgeon B."/>
            <person name="Goodwin S."/>
            <person name="Spatafora J."/>
            <person name="Crous P."/>
            <person name="Grigoriev I."/>
        </authorList>
    </citation>
    <scope>NUCLEOTIDE SEQUENCE</scope>
    <source>
        <strain evidence="2">CBS 125425</strain>
    </source>
</reference>
<proteinExistence type="predicted"/>
<dbReference type="EMBL" id="ML996299">
    <property type="protein sequence ID" value="KAF2728025.1"/>
    <property type="molecule type" value="Genomic_DNA"/>
</dbReference>
<feature type="compositionally biased region" description="Low complexity" evidence="1">
    <location>
        <begin position="126"/>
        <end position="145"/>
    </location>
</feature>
<feature type="compositionally biased region" description="Polar residues" evidence="1">
    <location>
        <begin position="152"/>
        <end position="166"/>
    </location>
</feature>